<feature type="compositionally biased region" description="Polar residues" evidence="5">
    <location>
        <begin position="2278"/>
        <end position="2290"/>
    </location>
</feature>
<dbReference type="SUPFAM" id="SSF56112">
    <property type="entry name" value="Protein kinase-like (PK-like)"/>
    <property type="match status" value="1"/>
</dbReference>
<dbReference type="InterPro" id="IPR001263">
    <property type="entry name" value="PI3K_accessory_dom"/>
</dbReference>
<dbReference type="Gene3D" id="1.25.40.70">
    <property type="entry name" value="Phosphatidylinositol 3-kinase, accessory domain (PIK)"/>
    <property type="match status" value="1"/>
</dbReference>
<dbReference type="PANTHER" id="PTHR10048">
    <property type="entry name" value="PHOSPHATIDYLINOSITOL KINASE"/>
    <property type="match status" value="1"/>
</dbReference>
<evidence type="ECO:0000259" key="7">
    <source>
        <dbReference type="PROSITE" id="PS51545"/>
    </source>
</evidence>
<dbReference type="SMART" id="SM00145">
    <property type="entry name" value="PI3Ka"/>
    <property type="match status" value="1"/>
</dbReference>
<dbReference type="InterPro" id="IPR018936">
    <property type="entry name" value="PI3/4_kinase_CS"/>
</dbReference>
<keyword evidence="3" id="KW-0808">Transferase</keyword>
<evidence type="ECO:0000259" key="6">
    <source>
        <dbReference type="PROSITE" id="PS50290"/>
    </source>
</evidence>
<evidence type="ECO:0000256" key="3">
    <source>
        <dbReference type="ARBA" id="ARBA00022679"/>
    </source>
</evidence>
<dbReference type="GO" id="GO:0048015">
    <property type="term" value="P:phosphatidylinositol-mediated signaling"/>
    <property type="evidence" value="ECO:0007669"/>
    <property type="project" value="TreeGrafter"/>
</dbReference>
<name>A0A5K3FLY9_MESCO</name>
<feature type="domain" description="PIK helical" evidence="7">
    <location>
        <begin position="1985"/>
        <end position="2163"/>
    </location>
</feature>
<evidence type="ECO:0000256" key="1">
    <source>
        <dbReference type="ARBA" id="ARBA00006209"/>
    </source>
</evidence>
<dbReference type="FunFam" id="3.30.1010.10:FF:000009">
    <property type="entry name" value="Phosphatidylinositol 4-kinase, catalytic, alpha"/>
    <property type="match status" value="1"/>
</dbReference>
<sequence>MRNCLDHLSETSYLCLARNFIGCNDWNLVSRLQTLCLPTDAKAGFTLNGDRQCAIVSLGIYLIESDLTFVDKILPLLLNVQKQLVKCSMSPTELMSRKYKRLPSAECFAFCLSSVLTQVAILHPASFDKIITTILESIQSFISALEDSYQQLIEPFQTLTNLIRQKIGGVSAVPPPESSLLSPAQWVCIDRVCLFLAPSLLGLLRGLGRAFNPGSRHASIVSALFPSTSINEEGFSSFASNPTDLDVIKRFLPSYRSIIPQPLLCKLGKNKAGNQEHNPWPPCQFCGKVRPTEDGDALLDEISTSERLQSTDKQSSFIYGPRLKDAGRNVVVGQCWLHRQGSEYLLGTVASVYGSRLPHRAVLTPDEDDGCGDLCMATFSTNHMKVILKMATGFLQERLIKWLDALAALYWRRRQRGAGYPYRSFSSCFRLCYLLLFRDILRNRKQKFNEKLISTVQSIIEDIYSTYYVEQINLAADLASQVARRSAALTQSREIYGGKETRNMSTSSGLEDGQDESTLAMLDSASIHHDQTQVIDFGGHYQPLSNETAEAGTPRGGVSRNFFLPEQNSPEVARETIPSVRRSQPQLAAPRLDEDIVAAKLFDFELVTASLATCLQILTLTTTENNDAEGLLNRLTERIKSGIDPPAPAVPPPIGSPRELTPSPYFDPTLNGGVGIMRGEFSAIHRASRQQQSNAHAGLLVVVLDCVGQLTQQIPYLSKATLDCLSEFLLYPSPTLSKLNRTIYRHTSSRKSTASVSTKARTATLDQGTHSNRIQRAQKLLERIRGAAIQSLCRVLLTNRSFVESFLAELSRKFYNATTENDRDTDLIYQNVILTLGQMGVELASIPNTQELILQVFQQSLNASRVPLELTEKIIDQCGCMVISGCPTVYNQIMAVFTDCSVKSAKLCLSSGPIPDASDERLFLCVVNGLASMAAWMKGEAELLDLLNRLLEHFIQLDVELRLDLKSSETVSTSYYVGSLIPVIAVILHRLPPITNPSVRLQKLFRDFWFFCVVRDFLQSDTNPANWLLSLREIAAKSPTLLSSEPFRSDLQYMESKNMTQVAQQNLKDQLCTFLAPITKSGGLDRPTAASIKLMSATQSAYLMSVYQLESLRIDYSDDPEAFHKTFQYLEDNTIRTDKSDMWACIMQVAVRVFQRFLLRISNMPMDAKREELVETLAQFLLVKFNHIQKGVRIVADQFFSDLARAFPHVMWSGRVLFTMLDIIDILAKSLEIDQNQVPPVFAVPGTNFRLPFTDTRQGRQQVLSDFVNRCTSVIEEGLKWAPGLVQSHLEEYALQTKHSWEGRRHVGLSVGSEVVFNYNGPPSRVIHQIMVGSIEKHSNRPKCNYSDFIRDLTLRSKFLGHITGLLKEKSDLSRIVTTAIQNLEKSCAEAAVHSDSLNPKSTLFESLEASLLTITALLVAREDQLQSDGGCHDDATENDAEVCSCSTSTHGIHKNRPFILQGVMVRRLLQQLCRAPLKLFTSVMVELAISCWNWLLAARSSLKLQFTSELNAAWKYTVDQGMGAFSEEVGGSGSGNPLIMLSDRDQTTSTENYALPHCIWVDFLSERLYVAQSSSQEEVKLFISLLQHSLSGEVDYLTRSRCGWDGENISKPMVPVRTRLSCSMAAMGVRFRLVKMAFGLLHSASTAYTTQSDVADNLSTGSGTTGVGVASANASPTAVVGLGQTGAAASTTGTAASGMGGGAWNTQKSVPVHTALCLPPIVRLALREKVYSALINYFSTEPSYPVQIGTNLREDIQVLISIRNAVNAERRYLSCRLLIGEEADALTQVSGHGGTGGGSDISPPISTLNRNDTNTLATSSTILPAGHVVVTRCSSFHTSPPSTIIAHTSTSPIPAGLPRSNGVVAYPSANSNNDVAGNIYSSCPSGMVNGLGQLKPYATYAGTVSLLSKRSSAIGKRVPASAVSEEAIKSFYMRKRELLILLLATEIERLVVWYNPQCSAELTLPGESDIEVWLRKELLREKNPKNWALLAWELCPAAAIFLQQRLKSSDQVREEVCRLVRQSPSLVSHIPAALQYLANPSNIEADIPELSYILSWAPVPPVTAISYFSRMYPQHPLTHQYAVRVLTAYPPETLLFYVPQLVQGTRYDKLGYMSEFILSSSHRSPLLAHQLLWNMKTNAYRDEEGHEKDLDIGSQLEWMSEEITKRFSGPALEFYKREFDFFDQITGISGEIRHYPKGPERKKACLQALKRVKLQPGCYLPSNPDSIVLEIDYNSGTPMQSAAKAPYLARFKVSRCGIAQLEKTAIQAASDTKSSSGVVSKTCQKTSGEPSAPSRKDSSHTFSLRSPFTRSRRQTSTSSQTTIVRPGEKALNNLSGSATQHHQQSPPTFWQACIFKVGDDVRQDILALQVIQIFQNVFNQYGLELYLYPYRVVATGPGSGVIECVPDSKSRDQIGRQTDSGMYDYFRSIFGDESTPAFQRARRNFVVSMAAYSVVCYLLQIKDRHNGNIMLDKQGHIIHIGNFSNL</sequence>
<feature type="compositionally biased region" description="Polar residues" evidence="5">
    <location>
        <begin position="2333"/>
        <end position="2345"/>
    </location>
</feature>
<dbReference type="InterPro" id="IPR000403">
    <property type="entry name" value="PI3/4_kinase_cat_dom"/>
</dbReference>
<dbReference type="WBParaSite" id="MCU_009505-RA">
    <property type="protein sequence ID" value="MCU_009505-RA"/>
    <property type="gene ID" value="MCU_009505"/>
</dbReference>
<feature type="region of interest" description="Disordered" evidence="5">
    <location>
        <begin position="2278"/>
        <end position="2345"/>
    </location>
</feature>
<dbReference type="Pfam" id="PF00613">
    <property type="entry name" value="PI3Ka"/>
    <property type="match status" value="1"/>
</dbReference>
<protein>
    <recommendedName>
        <fullName evidence="2">1-phosphatidylinositol 4-kinase</fullName>
        <ecNumber evidence="2">2.7.1.67</ecNumber>
    </recommendedName>
</protein>
<dbReference type="EC" id="2.7.1.67" evidence="2"/>
<dbReference type="InterPro" id="IPR015433">
    <property type="entry name" value="PI3/4_kinase"/>
</dbReference>
<dbReference type="InterPro" id="IPR036940">
    <property type="entry name" value="PI3/4_kinase_cat_sf"/>
</dbReference>
<feature type="region of interest" description="Disordered" evidence="5">
    <location>
        <begin position="1789"/>
        <end position="1811"/>
    </location>
</feature>
<evidence type="ECO:0000256" key="2">
    <source>
        <dbReference type="ARBA" id="ARBA00012169"/>
    </source>
</evidence>
<dbReference type="GO" id="GO:0004430">
    <property type="term" value="F:1-phosphatidylinositol 4-kinase activity"/>
    <property type="evidence" value="ECO:0007669"/>
    <property type="project" value="UniProtKB-EC"/>
</dbReference>
<dbReference type="InterPro" id="IPR016024">
    <property type="entry name" value="ARM-type_fold"/>
</dbReference>
<dbReference type="PROSITE" id="PS51545">
    <property type="entry name" value="PIK_HELICAL"/>
    <property type="match status" value="1"/>
</dbReference>
<accession>A0A5K3FLY9</accession>
<proteinExistence type="inferred from homology"/>
<dbReference type="FunFam" id="1.25.40.70:FF:000011">
    <property type="entry name" value="Phosphatidylinositol 4-kinase alpha"/>
    <property type="match status" value="1"/>
</dbReference>
<dbReference type="PROSITE" id="PS00916">
    <property type="entry name" value="PI3_4_KINASE_2"/>
    <property type="match status" value="1"/>
</dbReference>
<comment type="similarity">
    <text evidence="1">Belongs to the PI3/PI4-kinase family. Type III PI4K subfamily.</text>
</comment>
<dbReference type="Gene3D" id="1.10.1070.11">
    <property type="entry name" value="Phosphatidylinositol 3-/4-kinase, catalytic domain"/>
    <property type="match status" value="1"/>
</dbReference>
<dbReference type="PANTHER" id="PTHR10048:SF15">
    <property type="entry name" value="PHOSPHATIDYLINOSITOL 4-KINASE ALPHA"/>
    <property type="match status" value="1"/>
</dbReference>
<reference evidence="8" key="1">
    <citation type="submission" date="2019-11" db="UniProtKB">
        <authorList>
            <consortium name="WormBaseParasite"/>
        </authorList>
    </citation>
    <scope>IDENTIFICATION</scope>
</reference>
<dbReference type="InterPro" id="IPR045495">
    <property type="entry name" value="PI4K_N"/>
</dbReference>
<dbReference type="GO" id="GO:0005737">
    <property type="term" value="C:cytoplasm"/>
    <property type="evidence" value="ECO:0007669"/>
    <property type="project" value="TreeGrafter"/>
</dbReference>
<dbReference type="PROSITE" id="PS50290">
    <property type="entry name" value="PI3_4_KINASE_3"/>
    <property type="match status" value="1"/>
</dbReference>
<evidence type="ECO:0000313" key="8">
    <source>
        <dbReference type="WBParaSite" id="MCU_009505-RA"/>
    </source>
</evidence>
<dbReference type="InterPro" id="IPR011009">
    <property type="entry name" value="Kinase-like_dom_sf"/>
</dbReference>
<feature type="domain" description="PI3K/PI4K catalytic" evidence="6">
    <location>
        <begin position="2325"/>
        <end position="2487"/>
    </location>
</feature>
<evidence type="ECO:0000256" key="5">
    <source>
        <dbReference type="SAM" id="MobiDB-lite"/>
    </source>
</evidence>
<dbReference type="Pfam" id="PF00454">
    <property type="entry name" value="PI3_PI4_kinase"/>
    <property type="match status" value="1"/>
</dbReference>
<dbReference type="Gene3D" id="3.30.1010.10">
    <property type="entry name" value="Phosphatidylinositol 3-kinase Catalytic Subunit, Chain A, domain 4"/>
    <property type="match status" value="1"/>
</dbReference>
<dbReference type="SMART" id="SM00146">
    <property type="entry name" value="PI3Kc"/>
    <property type="match status" value="1"/>
</dbReference>
<evidence type="ECO:0000256" key="4">
    <source>
        <dbReference type="ARBA" id="ARBA00022777"/>
    </source>
</evidence>
<keyword evidence="4" id="KW-0418">Kinase</keyword>
<dbReference type="GO" id="GO:0046854">
    <property type="term" value="P:phosphatidylinositol phosphate biosynthetic process"/>
    <property type="evidence" value="ECO:0007669"/>
    <property type="project" value="InterPro"/>
</dbReference>
<dbReference type="SUPFAM" id="SSF48371">
    <property type="entry name" value="ARM repeat"/>
    <property type="match status" value="2"/>
</dbReference>
<dbReference type="PROSITE" id="PS00915">
    <property type="entry name" value="PI3_4_KINASE_1"/>
    <property type="match status" value="1"/>
</dbReference>
<dbReference type="InterPro" id="IPR042236">
    <property type="entry name" value="PI3K_accessory_sf"/>
</dbReference>
<organism evidence="8">
    <name type="scientific">Mesocestoides corti</name>
    <name type="common">Flatworm</name>
    <dbReference type="NCBI Taxonomy" id="53468"/>
    <lineage>
        <taxon>Eukaryota</taxon>
        <taxon>Metazoa</taxon>
        <taxon>Spiralia</taxon>
        <taxon>Lophotrochozoa</taxon>
        <taxon>Platyhelminthes</taxon>
        <taxon>Cestoda</taxon>
        <taxon>Eucestoda</taxon>
        <taxon>Cyclophyllidea</taxon>
        <taxon>Mesocestoididae</taxon>
        <taxon>Mesocestoides</taxon>
    </lineage>
</organism>
<dbReference type="GO" id="GO:0005886">
    <property type="term" value="C:plasma membrane"/>
    <property type="evidence" value="ECO:0007669"/>
    <property type="project" value="TreeGrafter"/>
</dbReference>
<dbReference type="Pfam" id="PF19274">
    <property type="entry name" value="PI4K_N"/>
    <property type="match status" value="2"/>
</dbReference>